<protein>
    <submittedName>
        <fullName evidence="1">Uncharacterized protein</fullName>
    </submittedName>
</protein>
<dbReference type="Proteomes" id="UP001210231">
    <property type="component" value="Unassembled WGS sequence"/>
</dbReference>
<evidence type="ECO:0000313" key="1">
    <source>
        <dbReference type="EMBL" id="MDA3615654.1"/>
    </source>
</evidence>
<keyword evidence="2" id="KW-1185">Reference proteome</keyword>
<sequence length="52" mass="5733">MRLAELRRVRGADNLFNSSNAVAGSDTTMFNSSRSGGSIKKEIFKFETTGYN</sequence>
<dbReference type="EMBL" id="JAQGEF010000015">
    <property type="protein sequence ID" value="MDA3615654.1"/>
    <property type="molecule type" value="Genomic_DNA"/>
</dbReference>
<name>A0ABT4ULC0_9BACT</name>
<proteinExistence type="predicted"/>
<reference evidence="1 2" key="1">
    <citation type="submission" date="2022-12" db="EMBL/GenBank/DDBJ databases">
        <title>Chitinophagaceae gen. sp. nov., a new member of the family Chitinophagaceae, isolated from soil in a chemical factory.</title>
        <authorList>
            <person name="Ke Z."/>
        </authorList>
    </citation>
    <scope>NUCLEOTIDE SEQUENCE [LARGE SCALE GENOMIC DNA]</scope>
    <source>
        <strain evidence="1 2">LY-5</strain>
    </source>
</reference>
<organism evidence="1 2">
    <name type="scientific">Polluticaenibacter yanchengensis</name>
    <dbReference type="NCBI Taxonomy" id="3014562"/>
    <lineage>
        <taxon>Bacteria</taxon>
        <taxon>Pseudomonadati</taxon>
        <taxon>Bacteroidota</taxon>
        <taxon>Chitinophagia</taxon>
        <taxon>Chitinophagales</taxon>
        <taxon>Chitinophagaceae</taxon>
        <taxon>Polluticaenibacter</taxon>
    </lineage>
</organism>
<gene>
    <name evidence="1" type="ORF">O3P16_12605</name>
</gene>
<evidence type="ECO:0000313" key="2">
    <source>
        <dbReference type="Proteomes" id="UP001210231"/>
    </source>
</evidence>
<accession>A0ABT4ULC0</accession>
<comment type="caution">
    <text evidence="1">The sequence shown here is derived from an EMBL/GenBank/DDBJ whole genome shotgun (WGS) entry which is preliminary data.</text>
</comment>
<dbReference type="RefSeq" id="WP_407031980.1">
    <property type="nucleotide sequence ID" value="NZ_JAQGEF010000015.1"/>
</dbReference>